<sequence>MFVAHLFIFVLCLGTVLNENSGCGCSLNRDSTLDPKANYLLSTANSKCHRPEQEQNDKTMVLVPSGVYQVGTDDIVIETDQEGPRTLVKISSFYIDKYEVSNRDFSNFIKSTNYETEAERFGDSFVFTLFLNNTYKEMLKDFRVAQATWWYKVKGANWKHPYGSDSNLEDLMDHPVIHVSWNDAQAYCKWRDGRLPTEAEWEAACRGGLRDIKYPWGDKLFPNHTHKANIWQGTFPNYNSAKDGFIGTNPVNLFSQNDFGIHNMAGNVWEWTEDGWSKDKFAAKQTSQSIVMSSLGILKHTSDGLGSR</sequence>
<organism evidence="4 5">
    <name type="scientific">Leptidea sinapis</name>
    <dbReference type="NCBI Taxonomy" id="189913"/>
    <lineage>
        <taxon>Eukaryota</taxon>
        <taxon>Metazoa</taxon>
        <taxon>Ecdysozoa</taxon>
        <taxon>Arthropoda</taxon>
        <taxon>Hexapoda</taxon>
        <taxon>Insecta</taxon>
        <taxon>Pterygota</taxon>
        <taxon>Neoptera</taxon>
        <taxon>Endopterygota</taxon>
        <taxon>Lepidoptera</taxon>
        <taxon>Glossata</taxon>
        <taxon>Ditrysia</taxon>
        <taxon>Papilionoidea</taxon>
        <taxon>Pieridae</taxon>
        <taxon>Dismorphiinae</taxon>
        <taxon>Leptidea</taxon>
    </lineage>
</organism>
<evidence type="ECO:0000313" key="4">
    <source>
        <dbReference type="EMBL" id="VVC93478.1"/>
    </source>
</evidence>
<dbReference type="PANTHER" id="PTHR23150:SF19">
    <property type="entry name" value="FORMYLGLYCINE-GENERATING ENZYME"/>
    <property type="match status" value="1"/>
</dbReference>
<name>A0A5E4Q8I8_9NEOP</name>
<dbReference type="EMBL" id="FZQP02001670">
    <property type="protein sequence ID" value="VVC93478.1"/>
    <property type="molecule type" value="Genomic_DNA"/>
</dbReference>
<keyword evidence="5" id="KW-1185">Reference proteome</keyword>
<accession>A0A5E4Q8I8</accession>
<evidence type="ECO:0000259" key="3">
    <source>
        <dbReference type="Pfam" id="PF03781"/>
    </source>
</evidence>
<dbReference type="SUPFAM" id="SSF56436">
    <property type="entry name" value="C-type lectin-like"/>
    <property type="match status" value="1"/>
</dbReference>
<feature type="signal peptide" evidence="2">
    <location>
        <begin position="1"/>
        <end position="18"/>
    </location>
</feature>
<dbReference type="GO" id="GO:0005783">
    <property type="term" value="C:endoplasmic reticulum"/>
    <property type="evidence" value="ECO:0007669"/>
    <property type="project" value="TreeGrafter"/>
</dbReference>
<dbReference type="InterPro" id="IPR042095">
    <property type="entry name" value="SUMF_sf"/>
</dbReference>
<dbReference type="Proteomes" id="UP000324832">
    <property type="component" value="Unassembled WGS sequence"/>
</dbReference>
<keyword evidence="2" id="KW-0732">Signal</keyword>
<gene>
    <name evidence="4" type="ORF">LSINAPIS_LOCUS5655</name>
</gene>
<proteinExistence type="inferred from homology"/>
<evidence type="ECO:0000313" key="5">
    <source>
        <dbReference type="Proteomes" id="UP000324832"/>
    </source>
</evidence>
<dbReference type="Pfam" id="PF03781">
    <property type="entry name" value="FGE-sulfatase"/>
    <property type="match status" value="1"/>
</dbReference>
<dbReference type="GO" id="GO:0120147">
    <property type="term" value="F:formylglycine-generating oxidase activity"/>
    <property type="evidence" value="ECO:0007669"/>
    <property type="project" value="TreeGrafter"/>
</dbReference>
<comment type="similarity">
    <text evidence="1">Belongs to the sulfatase-modifying factor family.</text>
</comment>
<reference evidence="4 5" key="1">
    <citation type="submission" date="2017-07" db="EMBL/GenBank/DDBJ databases">
        <authorList>
            <person name="Talla V."/>
            <person name="Backstrom N."/>
        </authorList>
    </citation>
    <scope>NUCLEOTIDE SEQUENCE [LARGE SCALE GENOMIC DNA]</scope>
</reference>
<dbReference type="InterPro" id="IPR051043">
    <property type="entry name" value="Sulfatase_Mod_Factor_Kinase"/>
</dbReference>
<dbReference type="InterPro" id="IPR016187">
    <property type="entry name" value="CTDL_fold"/>
</dbReference>
<dbReference type="PANTHER" id="PTHR23150">
    <property type="entry name" value="SULFATASE MODIFYING FACTOR 1, 2"/>
    <property type="match status" value="1"/>
</dbReference>
<protein>
    <recommendedName>
        <fullName evidence="3">Sulfatase-modifying factor enzyme-like domain-containing protein</fullName>
    </recommendedName>
</protein>
<evidence type="ECO:0000256" key="2">
    <source>
        <dbReference type="SAM" id="SignalP"/>
    </source>
</evidence>
<evidence type="ECO:0000256" key="1">
    <source>
        <dbReference type="ARBA" id="ARBA00005310"/>
    </source>
</evidence>
<dbReference type="AlphaFoldDB" id="A0A5E4Q8I8"/>
<dbReference type="Gene3D" id="3.90.1580.10">
    <property type="entry name" value="paralog of FGE (formylglycine-generating enzyme)"/>
    <property type="match status" value="1"/>
</dbReference>
<feature type="chain" id="PRO_5022787217" description="Sulfatase-modifying factor enzyme-like domain-containing protein" evidence="2">
    <location>
        <begin position="19"/>
        <end position="308"/>
    </location>
</feature>
<dbReference type="InterPro" id="IPR005532">
    <property type="entry name" value="SUMF_dom"/>
</dbReference>
<feature type="domain" description="Sulfatase-modifying factor enzyme-like" evidence="3">
    <location>
        <begin position="58"/>
        <end position="287"/>
    </location>
</feature>